<dbReference type="EMBL" id="JACSDZ010000010">
    <property type="protein sequence ID" value="KAF7393905.1"/>
    <property type="molecule type" value="Genomic_DNA"/>
</dbReference>
<reference evidence="3" key="1">
    <citation type="journal article" date="2020" name="G3 (Bethesda)">
        <title>High-Quality Assemblies for Three Invasive Social Wasps from the &lt;i&gt;Vespula&lt;/i&gt; Genus.</title>
        <authorList>
            <person name="Harrop T.W.R."/>
            <person name="Guhlin J."/>
            <person name="McLaughlin G.M."/>
            <person name="Permina E."/>
            <person name="Stockwell P."/>
            <person name="Gilligan J."/>
            <person name="Le Lec M.F."/>
            <person name="Gruber M.A.M."/>
            <person name="Quinn O."/>
            <person name="Lovegrove M."/>
            <person name="Duncan E.J."/>
            <person name="Remnant E.J."/>
            <person name="Van Eeckhoven J."/>
            <person name="Graham B."/>
            <person name="Knapp R.A."/>
            <person name="Langford K.W."/>
            <person name="Kronenberg Z."/>
            <person name="Press M.O."/>
            <person name="Eacker S.M."/>
            <person name="Wilson-Rankin E.E."/>
            <person name="Purcell J."/>
            <person name="Lester P.J."/>
            <person name="Dearden P.K."/>
        </authorList>
    </citation>
    <scope>NUCLEOTIDE SEQUENCE</scope>
    <source>
        <strain evidence="3">Linc-1</strain>
    </source>
</reference>
<organism evidence="3 4">
    <name type="scientific">Vespula germanica</name>
    <name type="common">German yellow jacket</name>
    <name type="synonym">Paravespula germanica</name>
    <dbReference type="NCBI Taxonomy" id="30212"/>
    <lineage>
        <taxon>Eukaryota</taxon>
        <taxon>Metazoa</taxon>
        <taxon>Ecdysozoa</taxon>
        <taxon>Arthropoda</taxon>
        <taxon>Hexapoda</taxon>
        <taxon>Insecta</taxon>
        <taxon>Pterygota</taxon>
        <taxon>Neoptera</taxon>
        <taxon>Endopterygota</taxon>
        <taxon>Hymenoptera</taxon>
        <taxon>Apocrita</taxon>
        <taxon>Aculeata</taxon>
        <taxon>Vespoidea</taxon>
        <taxon>Vespidae</taxon>
        <taxon>Vespinae</taxon>
        <taxon>Vespula</taxon>
    </lineage>
</organism>
<dbReference type="Pfam" id="PF07679">
    <property type="entry name" value="I-set"/>
    <property type="match status" value="1"/>
</dbReference>
<dbReference type="InterPro" id="IPR036179">
    <property type="entry name" value="Ig-like_dom_sf"/>
</dbReference>
<dbReference type="SMART" id="SM00408">
    <property type="entry name" value="IGc2"/>
    <property type="match status" value="1"/>
</dbReference>
<evidence type="ECO:0000259" key="2">
    <source>
        <dbReference type="PROSITE" id="PS50835"/>
    </source>
</evidence>
<evidence type="ECO:0000313" key="4">
    <source>
        <dbReference type="Proteomes" id="UP000617340"/>
    </source>
</evidence>
<dbReference type="InterPro" id="IPR003598">
    <property type="entry name" value="Ig_sub2"/>
</dbReference>
<accession>A0A834N2Z5</accession>
<dbReference type="InterPro" id="IPR037448">
    <property type="entry name" value="Zig-8"/>
</dbReference>
<protein>
    <recommendedName>
        <fullName evidence="2">Ig-like domain-containing protein</fullName>
    </recommendedName>
</protein>
<dbReference type="PANTHER" id="PTHR23279">
    <property type="entry name" value="DEFECTIVE PROBOSCIS EXTENSION RESPONSE DPR -RELATED"/>
    <property type="match status" value="1"/>
</dbReference>
<dbReference type="AlphaFoldDB" id="A0A834N2Z5"/>
<dbReference type="SUPFAM" id="SSF48726">
    <property type="entry name" value="Immunoglobulin"/>
    <property type="match status" value="1"/>
</dbReference>
<dbReference type="GO" id="GO:0032589">
    <property type="term" value="C:neuron projection membrane"/>
    <property type="evidence" value="ECO:0007669"/>
    <property type="project" value="TreeGrafter"/>
</dbReference>
<dbReference type="GO" id="GO:0050808">
    <property type="term" value="P:synapse organization"/>
    <property type="evidence" value="ECO:0007669"/>
    <property type="project" value="TreeGrafter"/>
</dbReference>
<feature type="domain" description="Ig-like" evidence="2">
    <location>
        <begin position="305"/>
        <end position="404"/>
    </location>
</feature>
<dbReference type="SMART" id="SM00409">
    <property type="entry name" value="IG"/>
    <property type="match status" value="1"/>
</dbReference>
<dbReference type="PROSITE" id="PS50835">
    <property type="entry name" value="IG_LIKE"/>
    <property type="match status" value="1"/>
</dbReference>
<dbReference type="Proteomes" id="UP000617340">
    <property type="component" value="Unassembled WGS sequence"/>
</dbReference>
<dbReference type="PANTHER" id="PTHR23279:SF3">
    <property type="entry name" value="DEFECTIVE PROBOSCIS EXTENSION RESPONSE 18"/>
    <property type="match status" value="1"/>
</dbReference>
<sequence length="411" mass="47280">MTPTIERSNRNNNTEKRTIRKEVNRIEFLDYEETESSRYQRDQSKKVDQGISRIQDDPKDDSTVTIVPPRSHQRIPIDVTTSRDFSVLAGSTSLFESRLENSVTVKATYLELRHENELDQDIDHGHFESSSLRSIDNSPSQYLRSTESIERKDFNDIRAISFQVPKPEMFEELNVDEKERDRSIESLVKSVRNSNHDIDPTKIEDPLKMIPETRKDHRSRLMNELLIPANEKSTKAFYEIKPSVKTELERNNDGHNNNKNKNNNNNSNNNGSNRRQSIITSTQKTLLGGKFILPSVDSAIGKFGPYFVDGDREINVTARIGSTVGLDCKIGLLGDKKVTWVQQDKDSFRLLTVGRIPYSVDQRISLHYRYPSNWRLQILYASPRDSGLYKCQVSTHPPLVKKINVIVTDRN</sequence>
<name>A0A834N2Z5_VESGE</name>
<comment type="caution">
    <text evidence="3">The sequence shown here is derived from an EMBL/GenBank/DDBJ whole genome shotgun (WGS) entry which is preliminary data.</text>
</comment>
<evidence type="ECO:0000313" key="3">
    <source>
        <dbReference type="EMBL" id="KAF7393905.1"/>
    </source>
</evidence>
<proteinExistence type="predicted"/>
<feature type="compositionally biased region" description="Low complexity" evidence="1">
    <location>
        <begin position="254"/>
        <end position="273"/>
    </location>
</feature>
<dbReference type="Gene3D" id="2.60.40.10">
    <property type="entry name" value="Immunoglobulins"/>
    <property type="match status" value="1"/>
</dbReference>
<evidence type="ECO:0000256" key="1">
    <source>
        <dbReference type="SAM" id="MobiDB-lite"/>
    </source>
</evidence>
<gene>
    <name evidence="3" type="ORF">HZH68_010724</name>
</gene>
<keyword evidence="4" id="KW-1185">Reference proteome</keyword>
<feature type="compositionally biased region" description="Basic and acidic residues" evidence="1">
    <location>
        <begin position="35"/>
        <end position="62"/>
    </location>
</feature>
<dbReference type="InterPro" id="IPR003599">
    <property type="entry name" value="Ig_sub"/>
</dbReference>
<dbReference type="InterPro" id="IPR013098">
    <property type="entry name" value="Ig_I-set"/>
</dbReference>
<dbReference type="InterPro" id="IPR013783">
    <property type="entry name" value="Ig-like_fold"/>
</dbReference>
<feature type="region of interest" description="Disordered" evidence="1">
    <location>
        <begin position="33"/>
        <end position="62"/>
    </location>
</feature>
<feature type="compositionally biased region" description="Basic and acidic residues" evidence="1">
    <location>
        <begin position="244"/>
        <end position="253"/>
    </location>
</feature>
<dbReference type="InterPro" id="IPR007110">
    <property type="entry name" value="Ig-like_dom"/>
</dbReference>
<feature type="region of interest" description="Disordered" evidence="1">
    <location>
        <begin position="244"/>
        <end position="275"/>
    </location>
</feature>